<dbReference type="InterPro" id="IPR011009">
    <property type="entry name" value="Kinase-like_dom_sf"/>
</dbReference>
<dbReference type="RefSeq" id="XP_031762561.1">
    <property type="nucleotide sequence ID" value="XM_031906701.1"/>
</dbReference>
<feature type="domain" description="Protein kinase" evidence="6">
    <location>
        <begin position="1"/>
        <end position="108"/>
    </location>
</feature>
<evidence type="ECO:0000313" key="9">
    <source>
        <dbReference type="Xenbase" id="XB-GENE-29098847"/>
    </source>
</evidence>
<dbReference type="Gene3D" id="1.10.510.10">
    <property type="entry name" value="Transferase(Phosphotransferase) domain 1"/>
    <property type="match status" value="1"/>
</dbReference>
<keyword evidence="5" id="KW-0067">ATP-binding</keyword>
<evidence type="ECO:0000313" key="7">
    <source>
        <dbReference type="Proteomes" id="UP000008143"/>
    </source>
</evidence>
<evidence type="ECO:0000256" key="2">
    <source>
        <dbReference type="ARBA" id="ARBA00022679"/>
    </source>
</evidence>
<evidence type="ECO:0000256" key="3">
    <source>
        <dbReference type="ARBA" id="ARBA00022741"/>
    </source>
</evidence>
<evidence type="ECO:0000256" key="5">
    <source>
        <dbReference type="ARBA" id="ARBA00022840"/>
    </source>
</evidence>
<keyword evidence="1" id="KW-0723">Serine/threonine-protein kinase</keyword>
<sequence>MALFCSILLEQRILLMAKQKQNPFVVGLFSSFITRQHICFAMDYAEGGDLESQLKQGAISLERTTFFSSCIVLGLKFLHENKIVHRDLKPEKHPSGWPRICQNSRLWS</sequence>
<gene>
    <name evidence="8 9" type="primary">LOC116412454</name>
</gene>
<keyword evidence="7" id="KW-1185">Reference proteome</keyword>
<protein>
    <submittedName>
        <fullName evidence="8">Serine/threonine-protein kinase N1-like</fullName>
    </submittedName>
</protein>
<evidence type="ECO:0000313" key="8">
    <source>
        <dbReference type="RefSeq" id="XP_031762561.1"/>
    </source>
</evidence>
<dbReference type="Xenbase" id="XB-GENE-29098847">
    <property type="gene designation" value="LOC116412454"/>
</dbReference>
<evidence type="ECO:0000256" key="1">
    <source>
        <dbReference type="ARBA" id="ARBA00022527"/>
    </source>
</evidence>
<dbReference type="Pfam" id="PF00069">
    <property type="entry name" value="Pkinase"/>
    <property type="match status" value="1"/>
</dbReference>
<dbReference type="OrthoDB" id="2156623at2759"/>
<dbReference type="SUPFAM" id="SSF56112">
    <property type="entry name" value="Protein kinase-like (PK-like)"/>
    <property type="match status" value="1"/>
</dbReference>
<dbReference type="GeneID" id="116412454"/>
<accession>A0A8J1K1J0</accession>
<evidence type="ECO:0000259" key="6">
    <source>
        <dbReference type="PROSITE" id="PS50011"/>
    </source>
</evidence>
<dbReference type="Proteomes" id="UP000008143">
    <property type="component" value="Chromosome 1"/>
</dbReference>
<dbReference type="AGR" id="Xenbase:XB-GENE-29098847"/>
<name>A0A8J1K1J0_XENTR</name>
<organism evidence="7 8">
    <name type="scientific">Xenopus tropicalis</name>
    <name type="common">Western clawed frog</name>
    <name type="synonym">Silurana tropicalis</name>
    <dbReference type="NCBI Taxonomy" id="8364"/>
    <lineage>
        <taxon>Eukaryota</taxon>
        <taxon>Metazoa</taxon>
        <taxon>Chordata</taxon>
        <taxon>Craniata</taxon>
        <taxon>Vertebrata</taxon>
        <taxon>Euteleostomi</taxon>
        <taxon>Amphibia</taxon>
        <taxon>Batrachia</taxon>
        <taxon>Anura</taxon>
        <taxon>Pipoidea</taxon>
        <taxon>Pipidae</taxon>
        <taxon>Xenopodinae</taxon>
        <taxon>Xenopus</taxon>
        <taxon>Silurana</taxon>
    </lineage>
</organism>
<dbReference type="GO" id="GO:0005524">
    <property type="term" value="F:ATP binding"/>
    <property type="evidence" value="ECO:0007669"/>
    <property type="project" value="UniProtKB-KW"/>
</dbReference>
<dbReference type="KEGG" id="xtr:116412454"/>
<dbReference type="PANTHER" id="PTHR24351">
    <property type="entry name" value="RIBOSOMAL PROTEIN S6 KINASE"/>
    <property type="match status" value="1"/>
</dbReference>
<dbReference type="Gene3D" id="3.30.200.20">
    <property type="entry name" value="Phosphorylase Kinase, domain 1"/>
    <property type="match status" value="1"/>
</dbReference>
<dbReference type="AlphaFoldDB" id="A0A8J1K1J0"/>
<evidence type="ECO:0000256" key="4">
    <source>
        <dbReference type="ARBA" id="ARBA00022777"/>
    </source>
</evidence>
<dbReference type="InterPro" id="IPR000719">
    <property type="entry name" value="Prot_kinase_dom"/>
</dbReference>
<reference evidence="8" key="1">
    <citation type="submission" date="2025-08" db="UniProtKB">
        <authorList>
            <consortium name="RefSeq"/>
        </authorList>
    </citation>
    <scope>IDENTIFICATION</scope>
    <source>
        <strain evidence="8">Nigerian</strain>
        <tissue evidence="8">Liver and blood</tissue>
    </source>
</reference>
<dbReference type="GO" id="GO:0004674">
    <property type="term" value="F:protein serine/threonine kinase activity"/>
    <property type="evidence" value="ECO:0007669"/>
    <property type="project" value="UniProtKB-KW"/>
</dbReference>
<keyword evidence="3" id="KW-0547">Nucleotide-binding</keyword>
<proteinExistence type="predicted"/>
<keyword evidence="2" id="KW-0808">Transferase</keyword>
<keyword evidence="4" id="KW-0418">Kinase</keyword>
<dbReference type="PROSITE" id="PS50011">
    <property type="entry name" value="PROTEIN_KINASE_DOM"/>
    <property type="match status" value="1"/>
</dbReference>